<accession>A0A9D4K2A8</accession>
<dbReference type="EMBL" id="JAIWYP010000004">
    <property type="protein sequence ID" value="KAH3832159.1"/>
    <property type="molecule type" value="Genomic_DNA"/>
</dbReference>
<proteinExistence type="predicted"/>
<keyword evidence="3" id="KW-1185">Reference proteome</keyword>
<evidence type="ECO:0000313" key="3">
    <source>
        <dbReference type="Proteomes" id="UP000828390"/>
    </source>
</evidence>
<feature type="region of interest" description="Disordered" evidence="1">
    <location>
        <begin position="23"/>
        <end position="52"/>
    </location>
</feature>
<evidence type="ECO:0000256" key="1">
    <source>
        <dbReference type="SAM" id="MobiDB-lite"/>
    </source>
</evidence>
<reference evidence="2" key="1">
    <citation type="journal article" date="2019" name="bioRxiv">
        <title>The Genome of the Zebra Mussel, Dreissena polymorpha: A Resource for Invasive Species Research.</title>
        <authorList>
            <person name="McCartney M.A."/>
            <person name="Auch B."/>
            <person name="Kono T."/>
            <person name="Mallez S."/>
            <person name="Zhang Y."/>
            <person name="Obille A."/>
            <person name="Becker A."/>
            <person name="Abrahante J.E."/>
            <person name="Garbe J."/>
            <person name="Badalamenti J.P."/>
            <person name="Herman A."/>
            <person name="Mangelson H."/>
            <person name="Liachko I."/>
            <person name="Sullivan S."/>
            <person name="Sone E.D."/>
            <person name="Koren S."/>
            <person name="Silverstein K.A.T."/>
            <person name="Beckman K.B."/>
            <person name="Gohl D.M."/>
        </authorList>
    </citation>
    <scope>NUCLEOTIDE SEQUENCE</scope>
    <source>
        <strain evidence="2">Duluth1</strain>
        <tissue evidence="2">Whole animal</tissue>
    </source>
</reference>
<sequence>MTTFKETNTIFEAKKYAKWLQKKHDTTSTMPTNCSQDKSMSSYSGSRQAKTT</sequence>
<feature type="compositionally biased region" description="Polar residues" evidence="1">
    <location>
        <begin position="27"/>
        <end position="52"/>
    </location>
</feature>
<dbReference type="AlphaFoldDB" id="A0A9D4K2A8"/>
<dbReference type="Proteomes" id="UP000828390">
    <property type="component" value="Unassembled WGS sequence"/>
</dbReference>
<comment type="caution">
    <text evidence="2">The sequence shown here is derived from an EMBL/GenBank/DDBJ whole genome shotgun (WGS) entry which is preliminary data.</text>
</comment>
<evidence type="ECO:0000313" key="2">
    <source>
        <dbReference type="EMBL" id="KAH3832159.1"/>
    </source>
</evidence>
<protein>
    <submittedName>
        <fullName evidence="2">Uncharacterized protein</fullName>
    </submittedName>
</protein>
<organism evidence="2 3">
    <name type="scientific">Dreissena polymorpha</name>
    <name type="common">Zebra mussel</name>
    <name type="synonym">Mytilus polymorpha</name>
    <dbReference type="NCBI Taxonomy" id="45954"/>
    <lineage>
        <taxon>Eukaryota</taxon>
        <taxon>Metazoa</taxon>
        <taxon>Spiralia</taxon>
        <taxon>Lophotrochozoa</taxon>
        <taxon>Mollusca</taxon>
        <taxon>Bivalvia</taxon>
        <taxon>Autobranchia</taxon>
        <taxon>Heteroconchia</taxon>
        <taxon>Euheterodonta</taxon>
        <taxon>Imparidentia</taxon>
        <taxon>Neoheterodontei</taxon>
        <taxon>Myida</taxon>
        <taxon>Dreissenoidea</taxon>
        <taxon>Dreissenidae</taxon>
        <taxon>Dreissena</taxon>
    </lineage>
</organism>
<name>A0A9D4K2A8_DREPO</name>
<gene>
    <name evidence="2" type="ORF">DPMN_105436</name>
</gene>
<reference evidence="2" key="2">
    <citation type="submission" date="2020-11" db="EMBL/GenBank/DDBJ databases">
        <authorList>
            <person name="McCartney M.A."/>
            <person name="Auch B."/>
            <person name="Kono T."/>
            <person name="Mallez S."/>
            <person name="Becker A."/>
            <person name="Gohl D.M."/>
            <person name="Silverstein K.A.T."/>
            <person name="Koren S."/>
            <person name="Bechman K.B."/>
            <person name="Herman A."/>
            <person name="Abrahante J.E."/>
            <person name="Garbe J."/>
        </authorList>
    </citation>
    <scope>NUCLEOTIDE SEQUENCE</scope>
    <source>
        <strain evidence="2">Duluth1</strain>
        <tissue evidence="2">Whole animal</tissue>
    </source>
</reference>